<protein>
    <submittedName>
        <fullName evidence="1">Uncharacterized protein</fullName>
    </submittedName>
</protein>
<dbReference type="EMBL" id="FRBY01000005">
    <property type="protein sequence ID" value="SHM52451.1"/>
    <property type="molecule type" value="Genomic_DNA"/>
</dbReference>
<accession>A0A1M7JHR5</accession>
<name>A0A1M7JHR5_9FLAO</name>
<evidence type="ECO:0000313" key="1">
    <source>
        <dbReference type="EMBL" id="SHM52451.1"/>
    </source>
</evidence>
<gene>
    <name evidence="1" type="ORF">SAMN05444366_3360</name>
</gene>
<organism evidence="1 2">
    <name type="scientific">Flavobacterium saccharophilum</name>
    <dbReference type="NCBI Taxonomy" id="29534"/>
    <lineage>
        <taxon>Bacteria</taxon>
        <taxon>Pseudomonadati</taxon>
        <taxon>Bacteroidota</taxon>
        <taxon>Flavobacteriia</taxon>
        <taxon>Flavobacteriales</taxon>
        <taxon>Flavobacteriaceae</taxon>
        <taxon>Flavobacterium</taxon>
    </lineage>
</organism>
<reference evidence="2" key="1">
    <citation type="submission" date="2016-11" db="EMBL/GenBank/DDBJ databases">
        <authorList>
            <person name="Varghese N."/>
            <person name="Submissions S."/>
        </authorList>
    </citation>
    <scope>NUCLEOTIDE SEQUENCE [LARGE SCALE GENOMIC DNA]</scope>
    <source>
        <strain evidence="2">DSM 1811</strain>
    </source>
</reference>
<dbReference type="RefSeq" id="WP_244279218.1">
    <property type="nucleotide sequence ID" value="NZ_FRBY01000005.1"/>
</dbReference>
<proteinExistence type="predicted"/>
<dbReference type="STRING" id="29534.SAMN05444366_3360"/>
<evidence type="ECO:0000313" key="2">
    <source>
        <dbReference type="Proteomes" id="UP000184121"/>
    </source>
</evidence>
<dbReference type="AlphaFoldDB" id="A0A1M7JHR5"/>
<keyword evidence="2" id="KW-1185">Reference proteome</keyword>
<dbReference type="Proteomes" id="UP000184121">
    <property type="component" value="Unassembled WGS sequence"/>
</dbReference>
<sequence>MIQIEDKNGENIEVLNLADAIKHADYFRNFVHTDKRFEKFDRKRQAYWQDLYDKLMKINDLDVQQSKQ</sequence>